<name>A0A4S4M4L1_9AGAM</name>
<accession>A0A4S4M4L1</accession>
<organism evidence="2 3">
    <name type="scientific">Bondarzewia mesenterica</name>
    <dbReference type="NCBI Taxonomy" id="1095465"/>
    <lineage>
        <taxon>Eukaryota</taxon>
        <taxon>Fungi</taxon>
        <taxon>Dikarya</taxon>
        <taxon>Basidiomycota</taxon>
        <taxon>Agaricomycotina</taxon>
        <taxon>Agaricomycetes</taxon>
        <taxon>Russulales</taxon>
        <taxon>Bondarzewiaceae</taxon>
        <taxon>Bondarzewia</taxon>
    </lineage>
</organism>
<feature type="region of interest" description="Disordered" evidence="1">
    <location>
        <begin position="1"/>
        <end position="28"/>
    </location>
</feature>
<dbReference type="AlphaFoldDB" id="A0A4S4M4L1"/>
<proteinExistence type="predicted"/>
<keyword evidence="3" id="KW-1185">Reference proteome</keyword>
<protein>
    <submittedName>
        <fullName evidence="2">Uncharacterized protein</fullName>
    </submittedName>
</protein>
<comment type="caution">
    <text evidence="2">The sequence shown here is derived from an EMBL/GenBank/DDBJ whole genome shotgun (WGS) entry which is preliminary data.</text>
</comment>
<sequence>MDAEQTTHDQPHSWDPRTHQGKLTGQRWRWPGGGVVHVCRDAVKPNTESPEILALSDSAKTIIDNAETGHDACRPCRAIVDDSV</sequence>
<dbReference type="EMBL" id="SGPL01000096">
    <property type="protein sequence ID" value="THH17810.1"/>
    <property type="molecule type" value="Genomic_DNA"/>
</dbReference>
<feature type="compositionally biased region" description="Basic and acidic residues" evidence="1">
    <location>
        <begin position="1"/>
        <end position="18"/>
    </location>
</feature>
<evidence type="ECO:0000313" key="3">
    <source>
        <dbReference type="Proteomes" id="UP000310158"/>
    </source>
</evidence>
<dbReference type="OrthoDB" id="273556at2759"/>
<dbReference type="Proteomes" id="UP000310158">
    <property type="component" value="Unassembled WGS sequence"/>
</dbReference>
<gene>
    <name evidence="2" type="ORF">EW146_g3084</name>
</gene>
<evidence type="ECO:0000256" key="1">
    <source>
        <dbReference type="SAM" id="MobiDB-lite"/>
    </source>
</evidence>
<evidence type="ECO:0000313" key="2">
    <source>
        <dbReference type="EMBL" id="THH17810.1"/>
    </source>
</evidence>
<reference evidence="2 3" key="1">
    <citation type="submission" date="2019-02" db="EMBL/GenBank/DDBJ databases">
        <title>Genome sequencing of the rare red list fungi Bondarzewia mesenterica.</title>
        <authorList>
            <person name="Buettner E."/>
            <person name="Kellner H."/>
        </authorList>
    </citation>
    <scope>NUCLEOTIDE SEQUENCE [LARGE SCALE GENOMIC DNA]</scope>
    <source>
        <strain evidence="2 3">DSM 108281</strain>
    </source>
</reference>